<accession>A0A098S283</accession>
<evidence type="ECO:0008006" key="3">
    <source>
        <dbReference type="Google" id="ProtNLM"/>
    </source>
</evidence>
<dbReference type="OrthoDB" id="1014043at2"/>
<sequence>MELIISTKRTIILLALALCLPGISYAGRIEQCPFEVGIKHLGNSTLIDCSELLLEIQVRGSNEDPLLGVTIEIALEEEFEVVDNMGFSANGTNSFGENLWILTTDLPSYLDTEVSFFYMRVKVNDLVGGVGLARFSATVSASGCASVDSDSFFDPDYPETTIASGTSVDVSTLTFTPQIGGIQLQVNGTLVIDQNQSLPTGIDIGLGPNAKILVESGNTLKAEDATFFGCSELWETIELESGSSLVLSESIIEDALRGITANGGSVVSLRYNDFINNRVGLYFPTSSTGPEAELSSFFGNNFTAPELKSSQYSMGYAGVEAHDMSAVDLSGAQAPGVAAWNTYSELENGIVLINSSASVENSRFLNMPDGLGIFTNSASPYDLLFQRGFGKNGTTTFENCDIGIKGQKSVVFAQENNMENNRIGFNVEQSNRIVIRNNSLSGDQRQFMTGVSLSQNTPALVLVGNNDFSFSPQQFTSFIFPPEARGIIANENPFGVVLGAYRLENNLFSSISAELSKGITLQNGRFISIRNNSILSDGSNFSSSTGYGMKVNTSRGFIGCNEIAELEVGTVNDTEFGIEINSDASSTFICNDMDQTDTGLKIMFSDANTDLIANTFNEHQVGLLVSDAIGDQVHNGNLWLEPAPSGGWQAFHESSDPAVIIDSEFITDGFENSFFLPTQVNTGQWFSTVADPAATITCPTSGQCPDGIGAITEKMLEIDSTDQFVANGTIDFDLYPSEQLWRAQRHLYARIKDFNVPLTYGTPEYSFVQTAETSNIGAFYLAEKKIEETLRPDAVLDSVIQDLNTERQETMSSLSQTNQLLLEASNSTDSLNAVQLKVNQLDTIRTLKTTVDSLGLIIEEKRVLSLASAHSLLNSISTSNSMESDWKFMLNLFVSRLIEGNEMSKEESTLLLRIANMCIAKGGDATSLARSMYAAINPDIQFDDALLCSPPPALAAPTPTGNALVYPNPTSGEEVNLKTGWTEANTAEAILFNGLGQPVWQRTLELFGGNANFQLGNLPEGWYQLSLRAEGEQNVIPLMIQR</sequence>
<protein>
    <recommendedName>
        <fullName evidence="3">Secretion system C-terminal sorting domain-containing protein</fullName>
    </recommendedName>
</protein>
<organism evidence="1 2">
    <name type="scientific">Phaeodactylibacter xiamenensis</name>
    <dbReference type="NCBI Taxonomy" id="1524460"/>
    <lineage>
        <taxon>Bacteria</taxon>
        <taxon>Pseudomonadati</taxon>
        <taxon>Bacteroidota</taxon>
        <taxon>Saprospiria</taxon>
        <taxon>Saprospirales</taxon>
        <taxon>Haliscomenobacteraceae</taxon>
        <taxon>Phaeodactylibacter</taxon>
    </lineage>
</organism>
<dbReference type="EMBL" id="JPOS01000083">
    <property type="protein sequence ID" value="KGE85883.1"/>
    <property type="molecule type" value="Genomic_DNA"/>
</dbReference>
<name>A0A098S283_9BACT</name>
<dbReference type="AlphaFoldDB" id="A0A098S283"/>
<gene>
    <name evidence="1" type="ORF">IX84_25065</name>
</gene>
<keyword evidence="2" id="KW-1185">Reference proteome</keyword>
<dbReference type="InterPro" id="IPR011050">
    <property type="entry name" value="Pectin_lyase_fold/virulence"/>
</dbReference>
<evidence type="ECO:0000313" key="2">
    <source>
        <dbReference type="Proteomes" id="UP000029736"/>
    </source>
</evidence>
<dbReference type="Proteomes" id="UP000029736">
    <property type="component" value="Unassembled WGS sequence"/>
</dbReference>
<proteinExistence type="predicted"/>
<dbReference type="SUPFAM" id="SSF51126">
    <property type="entry name" value="Pectin lyase-like"/>
    <property type="match status" value="1"/>
</dbReference>
<evidence type="ECO:0000313" key="1">
    <source>
        <dbReference type="EMBL" id="KGE85883.1"/>
    </source>
</evidence>
<comment type="caution">
    <text evidence="1">The sequence shown here is derived from an EMBL/GenBank/DDBJ whole genome shotgun (WGS) entry which is preliminary data.</text>
</comment>
<dbReference type="RefSeq" id="WP_044226813.1">
    <property type="nucleotide sequence ID" value="NZ_JBKAGJ010000022.1"/>
</dbReference>
<reference evidence="1 2" key="1">
    <citation type="journal article" date="2014" name="Int. J. Syst. Evol. Microbiol.">
        <title>Phaeodactylibacter xiamenensis gen. nov., sp. nov., a member of the family Saprospiraceae isolated from the marine alga Phaeodactylum tricornutum.</title>
        <authorList>
            <person name="Chen Z.Jr."/>
            <person name="Lei X."/>
            <person name="Lai Q."/>
            <person name="Li Y."/>
            <person name="Zhang B."/>
            <person name="Zhang J."/>
            <person name="Zhang H."/>
            <person name="Yang L."/>
            <person name="Zheng W."/>
            <person name="Tian Y."/>
            <person name="Yu Z."/>
            <person name="Xu H.Jr."/>
            <person name="Zheng T."/>
        </authorList>
    </citation>
    <scope>NUCLEOTIDE SEQUENCE [LARGE SCALE GENOMIC DNA]</scope>
    <source>
        <strain evidence="1 2">KD52</strain>
    </source>
</reference>